<protein>
    <recommendedName>
        <fullName evidence="9">Prenylated Rab acceptor 1</fullName>
    </recommendedName>
</protein>
<evidence type="ECO:0000256" key="2">
    <source>
        <dbReference type="ARBA" id="ARBA00022692"/>
    </source>
</evidence>
<gene>
    <name evidence="7" type="ORF">AJ79_07092</name>
</gene>
<feature type="compositionally biased region" description="Low complexity" evidence="5">
    <location>
        <begin position="370"/>
        <end position="401"/>
    </location>
</feature>
<feature type="compositionally biased region" description="Polar residues" evidence="5">
    <location>
        <begin position="551"/>
        <end position="564"/>
    </location>
</feature>
<evidence type="ECO:0000313" key="8">
    <source>
        <dbReference type="Proteomes" id="UP000223968"/>
    </source>
</evidence>
<feature type="region of interest" description="Disordered" evidence="5">
    <location>
        <begin position="537"/>
        <end position="591"/>
    </location>
</feature>
<reference evidence="7 8" key="1">
    <citation type="submission" date="2017-10" db="EMBL/GenBank/DDBJ databases">
        <title>Comparative genomics in systemic dimorphic fungi from Ajellomycetaceae.</title>
        <authorList>
            <person name="Munoz J.F."/>
            <person name="Mcewen J.G."/>
            <person name="Clay O.K."/>
            <person name="Cuomo C.A."/>
        </authorList>
    </citation>
    <scope>NUCLEOTIDE SEQUENCE [LARGE SCALE GENOMIC DNA]</scope>
    <source>
        <strain evidence="7 8">UAMH5409</strain>
    </source>
</reference>
<keyword evidence="3 6" id="KW-1133">Transmembrane helix</keyword>
<dbReference type="Proteomes" id="UP000223968">
    <property type="component" value="Unassembled WGS sequence"/>
</dbReference>
<keyword evidence="2 6" id="KW-0812">Transmembrane</keyword>
<feature type="compositionally biased region" description="Basic residues" evidence="5">
    <location>
        <begin position="578"/>
        <end position="591"/>
    </location>
</feature>
<evidence type="ECO:0008006" key="9">
    <source>
        <dbReference type="Google" id="ProtNLM"/>
    </source>
</evidence>
<feature type="compositionally biased region" description="Acidic residues" evidence="5">
    <location>
        <begin position="198"/>
        <end position="211"/>
    </location>
</feature>
<dbReference type="OrthoDB" id="63113at2759"/>
<dbReference type="Pfam" id="PF03208">
    <property type="entry name" value="PRA1"/>
    <property type="match status" value="1"/>
</dbReference>
<keyword evidence="4 6" id="KW-0472">Membrane</keyword>
<feature type="transmembrane region" description="Helical" evidence="6">
    <location>
        <begin position="72"/>
        <end position="104"/>
    </location>
</feature>
<comment type="caution">
    <text evidence="7">The sequence shown here is derived from an EMBL/GenBank/DDBJ whole genome shotgun (WGS) entry which is preliminary data.</text>
</comment>
<organism evidence="7 8">
    <name type="scientific">Helicocarpus griseus UAMH5409</name>
    <dbReference type="NCBI Taxonomy" id="1447875"/>
    <lineage>
        <taxon>Eukaryota</taxon>
        <taxon>Fungi</taxon>
        <taxon>Dikarya</taxon>
        <taxon>Ascomycota</taxon>
        <taxon>Pezizomycotina</taxon>
        <taxon>Eurotiomycetes</taxon>
        <taxon>Eurotiomycetidae</taxon>
        <taxon>Onygenales</taxon>
        <taxon>Ajellomycetaceae</taxon>
        <taxon>Helicocarpus</taxon>
    </lineage>
</organism>
<comment type="subcellular location">
    <subcellularLocation>
        <location evidence="1">Membrane</location>
        <topology evidence="1">Multi-pass membrane protein</topology>
    </subcellularLocation>
</comment>
<feature type="region of interest" description="Disordered" evidence="5">
    <location>
        <begin position="318"/>
        <end position="421"/>
    </location>
</feature>
<dbReference type="PANTHER" id="PTHR19317:SF0">
    <property type="entry name" value="PRENYLATED RAB ACCEPTOR PROTEIN 1"/>
    <property type="match status" value="1"/>
</dbReference>
<feature type="region of interest" description="Disordered" evidence="5">
    <location>
        <begin position="197"/>
        <end position="272"/>
    </location>
</feature>
<name>A0A2B7X661_9EURO</name>
<dbReference type="GO" id="GO:0016020">
    <property type="term" value="C:membrane"/>
    <property type="evidence" value="ECO:0007669"/>
    <property type="project" value="UniProtKB-SubCell"/>
</dbReference>
<feature type="compositionally biased region" description="Basic and acidic residues" evidence="5">
    <location>
        <begin position="342"/>
        <end position="353"/>
    </location>
</feature>
<evidence type="ECO:0000256" key="6">
    <source>
        <dbReference type="SAM" id="Phobius"/>
    </source>
</evidence>
<evidence type="ECO:0000256" key="3">
    <source>
        <dbReference type="ARBA" id="ARBA00022989"/>
    </source>
</evidence>
<evidence type="ECO:0000313" key="7">
    <source>
        <dbReference type="EMBL" id="PGH04435.1"/>
    </source>
</evidence>
<dbReference type="EMBL" id="PDNB01000136">
    <property type="protein sequence ID" value="PGH04435.1"/>
    <property type="molecule type" value="Genomic_DNA"/>
</dbReference>
<evidence type="ECO:0000256" key="4">
    <source>
        <dbReference type="ARBA" id="ARBA00023136"/>
    </source>
</evidence>
<keyword evidence="8" id="KW-1185">Reference proteome</keyword>
<feature type="transmembrane region" description="Helical" evidence="6">
    <location>
        <begin position="124"/>
        <end position="149"/>
    </location>
</feature>
<dbReference type="STRING" id="1447875.A0A2B7X661"/>
<dbReference type="AlphaFoldDB" id="A0A2B7X661"/>
<accession>A0A2B7X661</accession>
<proteinExistence type="predicted"/>
<evidence type="ECO:0000256" key="5">
    <source>
        <dbReference type="SAM" id="MobiDB-lite"/>
    </source>
</evidence>
<dbReference type="InterPro" id="IPR004895">
    <property type="entry name" value="Prenylated_rab_accept_PRA1"/>
</dbReference>
<sequence length="591" mass="65851">MARLQIPLDALTSRFNLSDRFAGVRSQSLTTRFSNLRPVSEFFDFKRVSKPANFGEVQSRVNYNLSYFASNYAVVFVMLSIYSLLTNLILLFVILLAIGGTYGIGKLEGRDLEIGGFKATSSQLYTTLLVICVPLGLWASPLSAALWLIGATGGGLDGRPRTPYDSPLWGRPSGARVGRTNKGGWVKQLEESVRIEELNNDDYDDDDDEGVLLDPSFHPGRFGNGEMRSLGPAYKPRAQRNGNNDDDDDDEESLSDDDQDEHGLVDGDPDSTMSYAMQLARRDKQAMLVERALEKIRRAQVQGQIKVKLSQRELDALERKRQQDGNLNGSQRNNEMFGRASMDTKPKAPEKRLPNGSSPRANPERRRAMPGGYSSSTESYSPTPARPSSSSSYKPRSRAASIQSPRMHPGTPPRNYQQQQVYPQFLPYSVPEDPAVQPGSYQQAAPLPTDPHWVSRSRSGSNNFSYPMHHSSYQTYPMPSMDPRYGYSTHPNVPPPIDTTYQPVYRSTSGDSYMTNMSYSPSDPYVVVQHASRMCESPRSFRRSSGSSSSDNGVQVNVVENPNGPSGYETRASSGGHGRTRRRKRHHRHPK</sequence>
<dbReference type="GO" id="GO:0005794">
    <property type="term" value="C:Golgi apparatus"/>
    <property type="evidence" value="ECO:0007669"/>
    <property type="project" value="TreeGrafter"/>
</dbReference>
<evidence type="ECO:0000256" key="1">
    <source>
        <dbReference type="ARBA" id="ARBA00004141"/>
    </source>
</evidence>
<dbReference type="PANTHER" id="PTHR19317">
    <property type="entry name" value="PRENYLATED RAB ACCEPTOR 1-RELATED"/>
    <property type="match status" value="1"/>
</dbReference>
<feature type="compositionally biased region" description="Polar residues" evidence="5">
    <location>
        <begin position="324"/>
        <end position="334"/>
    </location>
</feature>
<feature type="compositionally biased region" description="Acidic residues" evidence="5">
    <location>
        <begin position="244"/>
        <end position="260"/>
    </location>
</feature>